<dbReference type="EMBL" id="BAAART010000037">
    <property type="protein sequence ID" value="GAA2225150.1"/>
    <property type="molecule type" value="Genomic_DNA"/>
</dbReference>
<protein>
    <submittedName>
        <fullName evidence="2">Uncharacterized protein</fullName>
    </submittedName>
</protein>
<keyword evidence="3" id="KW-1185">Reference proteome</keyword>
<feature type="region of interest" description="Disordered" evidence="1">
    <location>
        <begin position="1"/>
        <end position="26"/>
    </location>
</feature>
<organism evidence="2 3">
    <name type="scientific">Streptomyces indiaensis</name>
    <dbReference type="NCBI Taxonomy" id="284033"/>
    <lineage>
        <taxon>Bacteria</taxon>
        <taxon>Bacillati</taxon>
        <taxon>Actinomycetota</taxon>
        <taxon>Actinomycetes</taxon>
        <taxon>Kitasatosporales</taxon>
        <taxon>Streptomycetaceae</taxon>
        <taxon>Streptomyces</taxon>
    </lineage>
</organism>
<comment type="caution">
    <text evidence="2">The sequence shown here is derived from an EMBL/GenBank/DDBJ whole genome shotgun (WGS) entry which is preliminary data.</text>
</comment>
<dbReference type="Proteomes" id="UP001501474">
    <property type="component" value="Unassembled WGS sequence"/>
</dbReference>
<proteinExistence type="predicted"/>
<name>A0ABP5Q557_9ACTN</name>
<accession>A0ABP5Q557</accession>
<reference evidence="3" key="1">
    <citation type="journal article" date="2019" name="Int. J. Syst. Evol. Microbiol.">
        <title>The Global Catalogue of Microorganisms (GCM) 10K type strain sequencing project: providing services to taxonomists for standard genome sequencing and annotation.</title>
        <authorList>
            <consortium name="The Broad Institute Genomics Platform"/>
            <consortium name="The Broad Institute Genome Sequencing Center for Infectious Disease"/>
            <person name="Wu L."/>
            <person name="Ma J."/>
        </authorList>
    </citation>
    <scope>NUCLEOTIDE SEQUENCE [LARGE SCALE GENOMIC DNA]</scope>
    <source>
        <strain evidence="3">JCM 3053</strain>
    </source>
</reference>
<evidence type="ECO:0000313" key="2">
    <source>
        <dbReference type="EMBL" id="GAA2225150.1"/>
    </source>
</evidence>
<sequence>MQCPGGAGGTRPARRRPTYRNPASLPPPAAIVASATRLGPWGNTVWSLLERLLPFLSVGTAVAVAVWDWLTGSLLEQPSRGRNRFAVSDGDPFSHTDGSPVVNEPTQTIQGTTFHGPVLFPDSQVNHDQLRFEELRRAAEDAARRNAIEQPLDEPFEQRAPESDATWWVIDEPLSSEEEHRVAEQTADSINDTLARLFVRLGPPPTALGGSGVPVSNGDGGSAQ</sequence>
<gene>
    <name evidence="2" type="ORF">GCM10010104_16160</name>
</gene>
<feature type="region of interest" description="Disordered" evidence="1">
    <location>
        <begin position="202"/>
        <end position="224"/>
    </location>
</feature>
<evidence type="ECO:0000256" key="1">
    <source>
        <dbReference type="SAM" id="MobiDB-lite"/>
    </source>
</evidence>
<evidence type="ECO:0000313" key="3">
    <source>
        <dbReference type="Proteomes" id="UP001501474"/>
    </source>
</evidence>